<protein>
    <recommendedName>
        <fullName evidence="2">ferredoxin--NADP(+) reductase</fullName>
        <ecNumber evidence="2">1.18.1.2</ecNumber>
    </recommendedName>
</protein>
<evidence type="ECO:0000256" key="3">
    <source>
        <dbReference type="ARBA" id="ARBA00022741"/>
    </source>
</evidence>
<name>A0A1M6SGY9_9BACT</name>
<dbReference type="InterPro" id="IPR051930">
    <property type="entry name" value="FNR_type-1"/>
</dbReference>
<dbReference type="Pfam" id="PF00175">
    <property type="entry name" value="NAD_binding_1"/>
    <property type="match status" value="1"/>
</dbReference>
<feature type="domain" description="FAD-binding FR-type" evidence="5">
    <location>
        <begin position="26"/>
        <end position="126"/>
    </location>
</feature>
<dbReference type="PANTHER" id="PTHR47878:SF2">
    <property type="entry name" value="OXIDOREDUCTASE FAD_NAD(P)-BINDING DOMAIN PROTEIN"/>
    <property type="match status" value="1"/>
</dbReference>
<dbReference type="CDD" id="cd06195">
    <property type="entry name" value="FNR1"/>
    <property type="match status" value="1"/>
</dbReference>
<evidence type="ECO:0000256" key="1">
    <source>
        <dbReference type="ARBA" id="ARBA00008312"/>
    </source>
</evidence>
<gene>
    <name evidence="6" type="ORF">SAMN04488087_1092</name>
</gene>
<dbReference type="InterPro" id="IPR008333">
    <property type="entry name" value="Cbr1-like_FAD-bd_dom"/>
</dbReference>
<dbReference type="GO" id="GO:0000166">
    <property type="term" value="F:nucleotide binding"/>
    <property type="evidence" value="ECO:0007669"/>
    <property type="project" value="UniProtKB-KW"/>
</dbReference>
<keyword evidence="3" id="KW-0547">Nucleotide-binding</keyword>
<evidence type="ECO:0000256" key="2">
    <source>
        <dbReference type="ARBA" id="ARBA00013223"/>
    </source>
</evidence>
<evidence type="ECO:0000256" key="4">
    <source>
        <dbReference type="SAM" id="MobiDB-lite"/>
    </source>
</evidence>
<dbReference type="InterPro" id="IPR017938">
    <property type="entry name" value="Riboflavin_synthase-like_b-brl"/>
</dbReference>
<accession>A0A1M6SGY9</accession>
<reference evidence="7" key="1">
    <citation type="submission" date="2016-11" db="EMBL/GenBank/DDBJ databases">
        <authorList>
            <person name="Varghese N."/>
            <person name="Submissions S."/>
        </authorList>
    </citation>
    <scope>NUCLEOTIDE SEQUENCE [LARGE SCALE GENOMIC DNA]</scope>
    <source>
        <strain evidence="7">DSM 22212</strain>
    </source>
</reference>
<dbReference type="PANTHER" id="PTHR47878">
    <property type="entry name" value="OXIDOREDUCTASE FAD/NAD(P)-BINDING DOMAIN PROTEIN"/>
    <property type="match status" value="1"/>
</dbReference>
<keyword evidence="7" id="KW-1185">Reference proteome</keyword>
<evidence type="ECO:0000313" key="7">
    <source>
        <dbReference type="Proteomes" id="UP000185812"/>
    </source>
</evidence>
<dbReference type="EMBL" id="FRAU01000003">
    <property type="protein sequence ID" value="SHK44034.1"/>
    <property type="molecule type" value="Genomic_DNA"/>
</dbReference>
<dbReference type="InterPro" id="IPR033892">
    <property type="entry name" value="FNR_bac"/>
</dbReference>
<feature type="region of interest" description="Disordered" evidence="4">
    <location>
        <begin position="272"/>
        <end position="320"/>
    </location>
</feature>
<dbReference type="Gene3D" id="2.40.30.10">
    <property type="entry name" value="Translation factors"/>
    <property type="match status" value="1"/>
</dbReference>
<dbReference type="SUPFAM" id="SSF63380">
    <property type="entry name" value="Riboflavin synthase domain-like"/>
    <property type="match status" value="1"/>
</dbReference>
<comment type="similarity">
    <text evidence="1">Belongs to the ferredoxin--NADP reductase type 1 family.</text>
</comment>
<evidence type="ECO:0000313" key="6">
    <source>
        <dbReference type="EMBL" id="SHK44034.1"/>
    </source>
</evidence>
<dbReference type="InterPro" id="IPR017927">
    <property type="entry name" value="FAD-bd_FR_type"/>
</dbReference>
<dbReference type="EC" id="1.18.1.2" evidence="2"/>
<dbReference type="AlphaFoldDB" id="A0A1M6SGY9"/>
<dbReference type="SUPFAM" id="SSF52343">
    <property type="entry name" value="Ferredoxin reductase-like, C-terminal NADP-linked domain"/>
    <property type="match status" value="1"/>
</dbReference>
<dbReference type="Proteomes" id="UP000185812">
    <property type="component" value="Unassembled WGS sequence"/>
</dbReference>
<dbReference type="PROSITE" id="PS51384">
    <property type="entry name" value="FAD_FR"/>
    <property type="match status" value="1"/>
</dbReference>
<dbReference type="GO" id="GO:0004324">
    <property type="term" value="F:ferredoxin-NADP+ reductase activity"/>
    <property type="evidence" value="ECO:0007669"/>
    <property type="project" value="UniProtKB-EC"/>
</dbReference>
<dbReference type="STRING" id="633813.SAMN04488087_1092"/>
<evidence type="ECO:0000259" key="5">
    <source>
        <dbReference type="PROSITE" id="PS51384"/>
    </source>
</evidence>
<dbReference type="Gene3D" id="3.40.50.80">
    <property type="entry name" value="Nucleotide-binding domain of ferredoxin-NADP reductase (FNR) module"/>
    <property type="match status" value="1"/>
</dbReference>
<sequence length="320" mass="36789">MEQEVRFYRACKRFLSTDRKIAMPTAKFCRVRLVERIDFTDDLALFRFEPEEPVTFTPGQYATLALEVEGKLVPRAYSIVSAPHEPLLEFFIELVPHGKLTPRIWELREGDEMWMRRKIVGHFTLETQRTRHLMLATVTGIAPYLSMIRAQRHAVERGESPSHRFLVIHGASRSQELGLYLRELRQLSEEVDWLTYIPTVSRPWEDPEWPGETGRVDDIVRKYLDAAEDFTPETTVAYACGHPQMIENVRGILRRAGFADEFIREEQYFVQKSSEKTTRKAAQPQPSPAPKPTAVPADRLPPGARPIPTVGKLPPRPDSK</sequence>
<dbReference type="InterPro" id="IPR001433">
    <property type="entry name" value="OxRdtase_FAD/NAD-bd"/>
</dbReference>
<proteinExistence type="inferred from homology"/>
<dbReference type="Pfam" id="PF00970">
    <property type="entry name" value="FAD_binding_6"/>
    <property type="match status" value="1"/>
</dbReference>
<dbReference type="InterPro" id="IPR039261">
    <property type="entry name" value="FNR_nucleotide-bd"/>
</dbReference>
<organism evidence="6 7">
    <name type="scientific">Rhodothermus profundi</name>
    <dbReference type="NCBI Taxonomy" id="633813"/>
    <lineage>
        <taxon>Bacteria</taxon>
        <taxon>Pseudomonadati</taxon>
        <taxon>Rhodothermota</taxon>
        <taxon>Rhodothermia</taxon>
        <taxon>Rhodothermales</taxon>
        <taxon>Rhodothermaceae</taxon>
        <taxon>Rhodothermus</taxon>
    </lineage>
</organism>